<protein>
    <recommendedName>
        <fullName evidence="4">Transmembrane protein</fullName>
    </recommendedName>
</protein>
<evidence type="ECO:0008006" key="4">
    <source>
        <dbReference type="Google" id="ProtNLM"/>
    </source>
</evidence>
<feature type="transmembrane region" description="Helical" evidence="1">
    <location>
        <begin position="984"/>
        <end position="1007"/>
    </location>
</feature>
<dbReference type="EMBL" id="CAJJDO010000147">
    <property type="protein sequence ID" value="CAD8207551.1"/>
    <property type="molecule type" value="Genomic_DNA"/>
</dbReference>
<keyword evidence="1" id="KW-1133">Transmembrane helix</keyword>
<evidence type="ECO:0000313" key="3">
    <source>
        <dbReference type="Proteomes" id="UP000689195"/>
    </source>
</evidence>
<keyword evidence="1" id="KW-0812">Transmembrane</keyword>
<comment type="caution">
    <text evidence="2">The sequence shown here is derived from an EMBL/GenBank/DDBJ whole genome shotgun (WGS) entry which is preliminary data.</text>
</comment>
<accession>A0A8S1Y0M1</accession>
<feature type="transmembrane region" description="Helical" evidence="1">
    <location>
        <begin position="733"/>
        <end position="753"/>
    </location>
</feature>
<evidence type="ECO:0000256" key="1">
    <source>
        <dbReference type="SAM" id="Phobius"/>
    </source>
</evidence>
<dbReference type="PANTHER" id="PTHR11319">
    <property type="entry name" value="G PROTEIN-COUPLED RECEPTOR-RELATED"/>
    <property type="match status" value="1"/>
</dbReference>
<feature type="transmembrane region" description="Helical" evidence="1">
    <location>
        <begin position="872"/>
        <end position="893"/>
    </location>
</feature>
<gene>
    <name evidence="2" type="ORF">PPENT_87.1.T1470145</name>
</gene>
<dbReference type="Proteomes" id="UP000689195">
    <property type="component" value="Unassembled WGS sequence"/>
</dbReference>
<evidence type="ECO:0000313" key="2">
    <source>
        <dbReference type="EMBL" id="CAD8207551.1"/>
    </source>
</evidence>
<feature type="transmembrane region" description="Helical" evidence="1">
    <location>
        <begin position="913"/>
        <end position="943"/>
    </location>
</feature>
<name>A0A8S1Y0M1_9CILI</name>
<keyword evidence="3" id="KW-1185">Reference proteome</keyword>
<proteinExistence type="predicted"/>
<keyword evidence="1" id="KW-0472">Membrane</keyword>
<reference evidence="2" key="1">
    <citation type="submission" date="2021-01" db="EMBL/GenBank/DDBJ databases">
        <authorList>
            <consortium name="Genoscope - CEA"/>
            <person name="William W."/>
        </authorList>
    </citation>
    <scope>NUCLEOTIDE SEQUENCE</scope>
</reference>
<organism evidence="2 3">
    <name type="scientific">Paramecium pentaurelia</name>
    <dbReference type="NCBI Taxonomy" id="43138"/>
    <lineage>
        <taxon>Eukaryota</taxon>
        <taxon>Sar</taxon>
        <taxon>Alveolata</taxon>
        <taxon>Ciliophora</taxon>
        <taxon>Intramacronucleata</taxon>
        <taxon>Oligohymenophorea</taxon>
        <taxon>Peniculida</taxon>
        <taxon>Parameciidae</taxon>
        <taxon>Paramecium</taxon>
    </lineage>
</organism>
<dbReference type="OrthoDB" id="77931at2759"/>
<dbReference type="PANTHER" id="PTHR11319:SF35">
    <property type="entry name" value="OUTER MEMBRANE PROTEIN PMPC-RELATED"/>
    <property type="match status" value="1"/>
</dbReference>
<sequence>MEQILLKTKGGAVSLTASNVLLTIDIENLNLKDVQNTLSSSIFSIYPSSTNNRILLNNIHAQNCFSLFNQFLYLEFDYKNVAQNEVIILNLHIIQTDTAFMLYLQSIETVNPIEIQKITQDNAIINMIGCKVQKKGLFIEGIVSSGIIKIMNYFQIVFTNSLYQNISTFYPLSLLEQSFSFRFASKQHFYIICKFILIQQTKLNYFNSNIHLQLNQCTLIINEVLDPILELVSINQFFQEILANSKKKCSLIHLNSITNQTQLIIRKIQFMNNNCQHCWNGLLNFELTQINNILDRSIIIDHSNFISNHGTKGTGVQVQNLRVIQKIYRFINNFADQKGGGIYLNVNSNRFLLYQTLIYQNQAQVGEGVYLEGNSSLNVDNFQQSIILLNSANFSSSNINEIPSHLALQSNYQEMHSQQQQIDNQLVYYHQIRKKSYHKIMFGQTLSNYQLYNPKLQQYISYFNEISIILKNSMNEQQSLHLINSSCNLIQEIFDIKSHSIQDTNHLQSIAYVLNTNKYNMGSSKFNFDPYSQDDKIYEILIECKTEYQDIALSYRMRVKSFFCQLDEFYISGSCQICQSDKGFYSMTYNTTKCPIFDKTKFQAITSNGIQLKTGYWRPNYVSNFIERCYKNADQCLGGWSIGGNSGLCEECDKFDLRGDGQYFKNQQYLECQQFQELSKRLIAFFLKLFQAILSTLLTIRSIEKSNQLFTSLKLKQKFTDILFNLDQDHESILLKLFLNYLWIFSFIVKFNIKFSFSLSFIKQSNDTSYFKANYFECFLSIIMQNYCNYIINNILIINHLFNIQTIFIINKPQISKHHYINNYAIFIYLKLRITNKLIVFYFSCEKDFLNRLYLRRCIITIQIEFSHQMDIWICSTWIYNISIYITFLYVQLSLFQEGQTQQNLIQMINWKTIQIIILIYFETDIFLKASLFGLFLLIYQFLSQHFKPYILQRFNILDIQAGQLSSGAIFLAAVKYICEYQENYVISGVIQTIIILISLILSYPFVQNILKVYYKKFKPQILSSLLSIFLAAQPNSKYIKYLSTNLTLIRYRIKFKYITVKRRECQKQFFKIKKSFFKKEVQ</sequence>
<dbReference type="AlphaFoldDB" id="A0A8S1Y0M1"/>